<protein>
    <recommendedName>
        <fullName evidence="4">Glc8 protein</fullName>
    </recommendedName>
</protein>
<dbReference type="PANTHER" id="PTHR12398">
    <property type="entry name" value="PROTEIN PHOSPHATASE INHIBITOR"/>
    <property type="match status" value="1"/>
</dbReference>
<accession>W2S9C8</accession>
<feature type="compositionally biased region" description="Acidic residues" evidence="1">
    <location>
        <begin position="134"/>
        <end position="144"/>
    </location>
</feature>
<feature type="compositionally biased region" description="Basic and acidic residues" evidence="1">
    <location>
        <begin position="200"/>
        <end position="209"/>
    </location>
</feature>
<evidence type="ECO:0000313" key="3">
    <source>
        <dbReference type="Proteomes" id="UP000030752"/>
    </source>
</evidence>
<feature type="region of interest" description="Disordered" evidence="1">
    <location>
        <begin position="119"/>
        <end position="144"/>
    </location>
</feature>
<reference evidence="2 3" key="1">
    <citation type="submission" date="2013-03" db="EMBL/GenBank/DDBJ databases">
        <title>The Genome Sequence of Phialophora europaea CBS 101466.</title>
        <authorList>
            <consortium name="The Broad Institute Genomics Platform"/>
            <person name="Cuomo C."/>
            <person name="de Hoog S."/>
            <person name="Gorbushina A."/>
            <person name="Walker B."/>
            <person name="Young S.K."/>
            <person name="Zeng Q."/>
            <person name="Gargeya S."/>
            <person name="Fitzgerald M."/>
            <person name="Haas B."/>
            <person name="Abouelleil A."/>
            <person name="Allen A.W."/>
            <person name="Alvarado L."/>
            <person name="Arachchi H.M."/>
            <person name="Berlin A.M."/>
            <person name="Chapman S.B."/>
            <person name="Gainer-Dewar J."/>
            <person name="Goldberg J."/>
            <person name="Griggs A."/>
            <person name="Gujja S."/>
            <person name="Hansen M."/>
            <person name="Howarth C."/>
            <person name="Imamovic A."/>
            <person name="Ireland A."/>
            <person name="Larimer J."/>
            <person name="McCowan C."/>
            <person name="Murphy C."/>
            <person name="Pearson M."/>
            <person name="Poon T.W."/>
            <person name="Priest M."/>
            <person name="Roberts A."/>
            <person name="Saif S."/>
            <person name="Shea T."/>
            <person name="Sisk P."/>
            <person name="Sykes S."/>
            <person name="Wortman J."/>
            <person name="Nusbaum C."/>
            <person name="Birren B."/>
        </authorList>
    </citation>
    <scope>NUCLEOTIDE SEQUENCE [LARGE SCALE GENOMIC DNA]</scope>
    <source>
        <strain evidence="2 3">CBS 101466</strain>
    </source>
</reference>
<feature type="region of interest" description="Disordered" evidence="1">
    <location>
        <begin position="158"/>
        <end position="280"/>
    </location>
</feature>
<keyword evidence="3" id="KW-1185">Reference proteome</keyword>
<evidence type="ECO:0000256" key="1">
    <source>
        <dbReference type="SAM" id="MobiDB-lite"/>
    </source>
</evidence>
<feature type="compositionally biased region" description="Basic and acidic residues" evidence="1">
    <location>
        <begin position="226"/>
        <end position="247"/>
    </location>
</feature>
<dbReference type="GeneID" id="19977518"/>
<dbReference type="FunCoup" id="W2S9C8">
    <property type="interactions" value="255"/>
</dbReference>
<dbReference type="HOGENOM" id="CLU_070379_0_0_1"/>
<dbReference type="GO" id="GO:0004864">
    <property type="term" value="F:protein phosphatase inhibitor activity"/>
    <property type="evidence" value="ECO:0007669"/>
    <property type="project" value="InterPro"/>
</dbReference>
<dbReference type="RefSeq" id="XP_008713072.1">
    <property type="nucleotide sequence ID" value="XM_008714850.1"/>
</dbReference>
<evidence type="ECO:0000313" key="2">
    <source>
        <dbReference type="EMBL" id="ETN44509.1"/>
    </source>
</evidence>
<dbReference type="GO" id="GO:0009966">
    <property type="term" value="P:regulation of signal transduction"/>
    <property type="evidence" value="ECO:0007669"/>
    <property type="project" value="InterPro"/>
</dbReference>
<gene>
    <name evidence="2" type="ORF">HMPREF1541_10179</name>
</gene>
<dbReference type="PANTHER" id="PTHR12398:SF20">
    <property type="entry name" value="PROTEIN PHOSPHATASE 1 REGULATORY INHIBITOR SUBUNIT 2"/>
    <property type="match status" value="1"/>
</dbReference>
<evidence type="ECO:0008006" key="4">
    <source>
        <dbReference type="Google" id="ProtNLM"/>
    </source>
</evidence>
<organism evidence="2 3">
    <name type="scientific">Cyphellophora europaea (strain CBS 101466)</name>
    <name type="common">Phialophora europaea</name>
    <dbReference type="NCBI Taxonomy" id="1220924"/>
    <lineage>
        <taxon>Eukaryota</taxon>
        <taxon>Fungi</taxon>
        <taxon>Dikarya</taxon>
        <taxon>Ascomycota</taxon>
        <taxon>Pezizomycotina</taxon>
        <taxon>Eurotiomycetes</taxon>
        <taxon>Chaetothyriomycetidae</taxon>
        <taxon>Chaetothyriales</taxon>
        <taxon>Cyphellophoraceae</taxon>
        <taxon>Cyphellophora</taxon>
    </lineage>
</organism>
<proteinExistence type="predicted"/>
<dbReference type="VEuPathDB" id="FungiDB:HMPREF1541_10179"/>
<dbReference type="Gene3D" id="6.10.250.1050">
    <property type="match status" value="1"/>
</dbReference>
<dbReference type="InParanoid" id="W2S9C8"/>
<dbReference type="EMBL" id="KB822714">
    <property type="protein sequence ID" value="ETN44509.1"/>
    <property type="molecule type" value="Genomic_DNA"/>
</dbReference>
<dbReference type="OrthoDB" id="551302at2759"/>
<name>W2S9C8_CYPE1</name>
<feature type="compositionally biased region" description="Basic and acidic residues" evidence="1">
    <location>
        <begin position="36"/>
        <end position="59"/>
    </location>
</feature>
<dbReference type="Proteomes" id="UP000030752">
    <property type="component" value="Unassembled WGS sequence"/>
</dbReference>
<dbReference type="STRING" id="1220924.W2S9C8"/>
<dbReference type="InterPro" id="IPR007062">
    <property type="entry name" value="PPI-2"/>
</dbReference>
<sequence length="280" mass="31547">MPIEVNSSPPPLHEPHSHDNVRPKGILKNPSFSGASEREKSPEKEPPSAHLDPQAEKELVLQNTLQNAGHRRSSSAARRTSFSRRHSSAAAASEEDPDKMRLKWDEANLYLAEQEKGGRMKITEPKTPYQYGDPVDDEEEEDVAIDPRFVNVDEMDIKKKKKARDSEIPGLELGEPEDEAAQSAGQENDRIVRSASLSRDNSKEKHVSVDNEAPASEQVGMPTLEEQEKHRQFEEQRKKHYEMRDVKNLLGHPEDIEEEDEESIPPGMPSLPNRGVNGTR</sequence>
<dbReference type="AlphaFoldDB" id="W2S9C8"/>
<dbReference type="Pfam" id="PF04979">
    <property type="entry name" value="IPP-2"/>
    <property type="match status" value="1"/>
</dbReference>
<feature type="region of interest" description="Disordered" evidence="1">
    <location>
        <begin position="1"/>
        <end position="99"/>
    </location>
</feature>
<dbReference type="eggNOG" id="ENOG502S2VH">
    <property type="taxonomic scope" value="Eukaryota"/>
</dbReference>
<feature type="compositionally biased region" description="Basic and acidic residues" evidence="1">
    <location>
        <begin position="13"/>
        <end position="22"/>
    </location>
</feature>